<feature type="region of interest" description="Disordered" evidence="6">
    <location>
        <begin position="1"/>
        <end position="65"/>
    </location>
</feature>
<dbReference type="Pfam" id="PF00069">
    <property type="entry name" value="Pkinase"/>
    <property type="match status" value="1"/>
</dbReference>
<dbReference type="EC" id="2.7.11.1" evidence="1"/>
<comment type="caution">
    <text evidence="8">The sequence shown here is derived from an EMBL/GenBank/DDBJ whole genome shotgun (WGS) entry which is preliminary data.</text>
</comment>
<reference evidence="8" key="1">
    <citation type="submission" date="2022-08" db="EMBL/GenBank/DDBJ databases">
        <authorList>
            <person name="Kallberg Y."/>
            <person name="Tangrot J."/>
            <person name="Rosling A."/>
        </authorList>
    </citation>
    <scope>NUCLEOTIDE SEQUENCE</scope>
    <source>
        <strain evidence="8">Wild A</strain>
    </source>
</reference>
<feature type="compositionally biased region" description="Polar residues" evidence="6">
    <location>
        <begin position="686"/>
        <end position="700"/>
    </location>
</feature>
<dbReference type="GO" id="GO:0004674">
    <property type="term" value="F:protein serine/threonine kinase activity"/>
    <property type="evidence" value="ECO:0007669"/>
    <property type="project" value="UniProtKB-EC"/>
</dbReference>
<dbReference type="PANTHER" id="PTHR24348">
    <property type="entry name" value="SERINE/THREONINE-PROTEIN KINASE UNC-51-RELATED"/>
    <property type="match status" value="1"/>
</dbReference>
<keyword evidence="9" id="KW-1185">Reference proteome</keyword>
<dbReference type="GO" id="GO:0000045">
    <property type="term" value="P:autophagosome assembly"/>
    <property type="evidence" value="ECO:0007669"/>
    <property type="project" value="TreeGrafter"/>
</dbReference>
<evidence type="ECO:0000256" key="2">
    <source>
        <dbReference type="ARBA" id="ARBA00022679"/>
    </source>
</evidence>
<dbReference type="EMBL" id="CAMKVN010000289">
    <property type="protein sequence ID" value="CAI2166253.1"/>
    <property type="molecule type" value="Genomic_DNA"/>
</dbReference>
<feature type="compositionally biased region" description="Low complexity" evidence="6">
    <location>
        <begin position="707"/>
        <end position="729"/>
    </location>
</feature>
<evidence type="ECO:0000256" key="1">
    <source>
        <dbReference type="ARBA" id="ARBA00012513"/>
    </source>
</evidence>
<organism evidence="8 9">
    <name type="scientific">Funneliformis geosporum</name>
    <dbReference type="NCBI Taxonomy" id="1117311"/>
    <lineage>
        <taxon>Eukaryota</taxon>
        <taxon>Fungi</taxon>
        <taxon>Fungi incertae sedis</taxon>
        <taxon>Mucoromycota</taxon>
        <taxon>Glomeromycotina</taxon>
        <taxon>Glomeromycetes</taxon>
        <taxon>Glomerales</taxon>
        <taxon>Glomeraceae</taxon>
        <taxon>Funneliformis</taxon>
    </lineage>
</organism>
<evidence type="ECO:0000256" key="6">
    <source>
        <dbReference type="SAM" id="MobiDB-lite"/>
    </source>
</evidence>
<feature type="domain" description="Protein kinase" evidence="7">
    <location>
        <begin position="970"/>
        <end position="1267"/>
    </location>
</feature>
<feature type="compositionally biased region" description="Polar residues" evidence="6">
    <location>
        <begin position="730"/>
        <end position="746"/>
    </location>
</feature>
<dbReference type="GO" id="GO:0005524">
    <property type="term" value="F:ATP binding"/>
    <property type="evidence" value="ECO:0007669"/>
    <property type="project" value="UniProtKB-KW"/>
</dbReference>
<dbReference type="PANTHER" id="PTHR24348:SF22">
    <property type="entry name" value="NON-SPECIFIC SERINE_THREONINE PROTEIN KINASE"/>
    <property type="match status" value="1"/>
</dbReference>
<dbReference type="OrthoDB" id="2314558at2759"/>
<dbReference type="InterPro" id="IPR011009">
    <property type="entry name" value="Kinase-like_dom_sf"/>
</dbReference>
<dbReference type="Gene3D" id="3.30.200.20">
    <property type="entry name" value="Phosphorylase Kinase, domain 1"/>
    <property type="match status" value="1"/>
</dbReference>
<name>A0A9W4WN35_9GLOM</name>
<dbReference type="PROSITE" id="PS00109">
    <property type="entry name" value="PROTEIN_KINASE_TYR"/>
    <property type="match status" value="1"/>
</dbReference>
<dbReference type="GO" id="GO:0005776">
    <property type="term" value="C:autophagosome"/>
    <property type="evidence" value="ECO:0007669"/>
    <property type="project" value="TreeGrafter"/>
</dbReference>
<dbReference type="Pfam" id="PF07714">
    <property type="entry name" value="PK_Tyr_Ser-Thr"/>
    <property type="match status" value="1"/>
</dbReference>
<dbReference type="GO" id="GO:0005829">
    <property type="term" value="C:cytosol"/>
    <property type="evidence" value="ECO:0007669"/>
    <property type="project" value="TreeGrafter"/>
</dbReference>
<dbReference type="InterPro" id="IPR001245">
    <property type="entry name" value="Ser-Thr/Tyr_kinase_cat_dom"/>
</dbReference>
<feature type="domain" description="Protein kinase" evidence="7">
    <location>
        <begin position="129"/>
        <end position="372"/>
    </location>
</feature>
<feature type="region of interest" description="Disordered" evidence="6">
    <location>
        <begin position="682"/>
        <end position="764"/>
    </location>
</feature>
<protein>
    <recommendedName>
        <fullName evidence="1">non-specific serine/threonine protein kinase</fullName>
        <ecNumber evidence="1">2.7.11.1</ecNumber>
    </recommendedName>
</protein>
<dbReference type="GO" id="GO:0016020">
    <property type="term" value="C:membrane"/>
    <property type="evidence" value="ECO:0007669"/>
    <property type="project" value="TreeGrafter"/>
</dbReference>
<dbReference type="Proteomes" id="UP001153678">
    <property type="component" value="Unassembled WGS sequence"/>
</dbReference>
<accession>A0A9W4WN35</accession>
<proteinExistence type="predicted"/>
<keyword evidence="3" id="KW-0547">Nucleotide-binding</keyword>
<dbReference type="InterPro" id="IPR045269">
    <property type="entry name" value="Atg1-like"/>
</dbReference>
<dbReference type="InterPro" id="IPR000719">
    <property type="entry name" value="Prot_kinase_dom"/>
</dbReference>
<dbReference type="GO" id="GO:0010506">
    <property type="term" value="P:regulation of autophagy"/>
    <property type="evidence" value="ECO:0007669"/>
    <property type="project" value="InterPro"/>
</dbReference>
<gene>
    <name evidence="8" type="ORF">FWILDA_LOCUS2480</name>
</gene>
<dbReference type="GO" id="GO:0000407">
    <property type="term" value="C:phagophore assembly site"/>
    <property type="evidence" value="ECO:0007669"/>
    <property type="project" value="TreeGrafter"/>
</dbReference>
<keyword evidence="5" id="KW-0067">ATP-binding</keyword>
<dbReference type="Gene3D" id="1.10.510.10">
    <property type="entry name" value="Transferase(Phosphotransferase) domain 1"/>
    <property type="match status" value="2"/>
</dbReference>
<feature type="compositionally biased region" description="Low complexity" evidence="6">
    <location>
        <begin position="747"/>
        <end position="761"/>
    </location>
</feature>
<evidence type="ECO:0000256" key="5">
    <source>
        <dbReference type="ARBA" id="ARBA00022840"/>
    </source>
</evidence>
<keyword evidence="4" id="KW-0418">Kinase</keyword>
<evidence type="ECO:0000259" key="7">
    <source>
        <dbReference type="PROSITE" id="PS50011"/>
    </source>
</evidence>
<evidence type="ECO:0000256" key="3">
    <source>
        <dbReference type="ARBA" id="ARBA00022741"/>
    </source>
</evidence>
<dbReference type="PROSITE" id="PS50011">
    <property type="entry name" value="PROTEIN_KINASE_DOM"/>
    <property type="match status" value="2"/>
</dbReference>
<keyword evidence="2" id="KW-0808">Transferase</keyword>
<dbReference type="InterPro" id="IPR008266">
    <property type="entry name" value="Tyr_kinase_AS"/>
</dbReference>
<evidence type="ECO:0000313" key="8">
    <source>
        <dbReference type="EMBL" id="CAI2166253.1"/>
    </source>
</evidence>
<evidence type="ECO:0000256" key="4">
    <source>
        <dbReference type="ARBA" id="ARBA00022777"/>
    </source>
</evidence>
<dbReference type="SUPFAM" id="SSF56112">
    <property type="entry name" value="Protein kinase-like (PK-like)"/>
    <property type="match status" value="2"/>
</dbReference>
<evidence type="ECO:0000313" key="9">
    <source>
        <dbReference type="Proteomes" id="UP001153678"/>
    </source>
</evidence>
<sequence>MSYSSLPSEPEIATTIDSKRGLDTSTPPPTEGQLHRSQKIRRSTDSKRHSLFNNKSNSIGHEKPQHIKIDLPFSSQLSKNLNNEELIGSHNRKTISEIWEMPWVEGYIINMFGNNPREFERLGEVKKQYTIIRSISKGKKVEIYKGYEVNKPEVYYVIKSYIIRDAFERELQILSELTNAKNIMQMINHYPLQAVIVCECALYCLETFLGHQEYIQRHEEESDIIKDIVSGLSELQKHKIVHTDLSPKNIMYFQEKDGERWKLIDFDAACFVGSSNHVNLITNYSAPEVIKAYDEKIEIIANFAMDMFSFGLILYLFETGHHYWDGKEDKEEFTLPLGNIRDSDACFAIKQLLNKDISLRMTLEEFMQTPYYSVLLVDSRSNPTPPKRCKRNSLNRTRPNSSIILLEGTLNYDKYRCGMSEADFLLYQAQLTQGTFQIFLEKYHNEMKQSLKIMNDKIDNCTRAVEDLSELTKKIPQWLVKLKNEKVPRVFVMIPDRKDWKRPATWFISKPFRLLFVCEHKKQWHIPEQKGCKVLEIPQFIKKYGPWINLCLRTLSYVLSVMTSNIFPHGVSDILSSIFNISDHFELMQHFQEIIDTVDIGVKTMFDDDPEFAPLSNEAHIPHKMINASGLRGLKKFLDTQESSDNFGGLVQCVDENTQEVLWLCQEHRNGYCVRSIEQPEMAPASPNSSVSQRIQVPSTKSRRSKSPGSLKLPSSKLLSNPQSSQKSPILSQSKQHPTILQFHSKSSMSTSTPETSPTETIFVPPEGFVPSKVDYNKYDLNNSLDPYLELEHLNKLLYEVIENSVASGRKHFRNDEVMQIAEKLREHKNNFKHLCQLWHDIVQKGRFIKIINNQVALYIHFLRSIVRYCVVKDFNSVTMQMSFLAIDTYEIHQILKAGKSFNKHLGKLSVALEASHNLVESNAIQTELDHFFSEPKLEVSIDDSNIIHIIHYKDLSQWYYTVDRACVDNLLSPSKEETTQGTLFNSTTRLLDNCIIVTGRLLKYLDNIENLLCVEKEIYLYNGHQLNEHEFIMKFCGYSIQNCKPTLFYENTDYGDLFTYFQVNHNSSENLVKDWKGKVKLAWEISQAIKFLHENNKLAYFNQLRILQQRILHLDLRSANILLKYDATNNSLIPKISNFLWSKKLSVSKTFVHPKIPIPSKDKIWKRWHDPERLINGGNFESLLPSSDIYSLGLLFWEIAWCKEDNLPFKKVAIKKLYKHLQTKEEKLPEIPKEYRQWELLIINMWQRKPVVRNDIMTVELIMRKLSKGRADSMHQQPIPTSPPPQYYLPPYTETIS</sequence>